<gene>
    <name evidence="1" type="ORF">GMA8713_01118</name>
</gene>
<keyword evidence="2" id="KW-1185">Reference proteome</keyword>
<reference evidence="2" key="1">
    <citation type="submission" date="2016-02" db="EMBL/GenBank/DDBJ databases">
        <authorList>
            <person name="Rodrigo-Torres Lidia"/>
            <person name="Arahal R.David."/>
        </authorList>
    </citation>
    <scope>NUCLEOTIDE SEQUENCE [LARGE SCALE GENOMIC DNA]</scope>
    <source>
        <strain evidence="2">CECT 8713</strain>
    </source>
</reference>
<protein>
    <submittedName>
        <fullName evidence="1">Uncharacterized protein</fullName>
    </submittedName>
</protein>
<dbReference type="EMBL" id="FIZY01000007">
    <property type="protein sequence ID" value="CZF79756.1"/>
    <property type="molecule type" value="Genomic_DNA"/>
</dbReference>
<dbReference type="Proteomes" id="UP000073601">
    <property type="component" value="Unassembled WGS sequence"/>
</dbReference>
<evidence type="ECO:0000313" key="1">
    <source>
        <dbReference type="EMBL" id="CZF79756.1"/>
    </source>
</evidence>
<sequence length="67" mass="7991">MASYEIDNAIKDQQKVYTEEISALYDLLVVRKDVSEETLAWMRVTLLKFLSDYMRLRKKEEVEVKDC</sequence>
<proteinExistence type="predicted"/>
<accession>A0A128F0H8</accession>
<evidence type="ECO:0000313" key="2">
    <source>
        <dbReference type="Proteomes" id="UP000073601"/>
    </source>
</evidence>
<organism evidence="1 2">
    <name type="scientific">Grimontia marina</name>
    <dbReference type="NCBI Taxonomy" id="646534"/>
    <lineage>
        <taxon>Bacteria</taxon>
        <taxon>Pseudomonadati</taxon>
        <taxon>Pseudomonadota</taxon>
        <taxon>Gammaproteobacteria</taxon>
        <taxon>Vibrionales</taxon>
        <taxon>Vibrionaceae</taxon>
        <taxon>Grimontia</taxon>
    </lineage>
</organism>
<name>A0A128F0H8_9GAMM</name>
<dbReference type="AlphaFoldDB" id="A0A128F0H8"/>